<accession>A0ABQ4RWE9</accession>
<comment type="caution">
    <text evidence="3">The sequence shown here is derived from an EMBL/GenBank/DDBJ whole genome shotgun (WGS) entry which is preliminary data.</text>
</comment>
<keyword evidence="2" id="KW-0732">Signal</keyword>
<reference evidence="3" key="2">
    <citation type="submission" date="2021-08" db="EMBL/GenBank/DDBJ databases">
        <authorList>
            <person name="Tani A."/>
            <person name="Ola A."/>
            <person name="Ogura Y."/>
            <person name="Katsura K."/>
            <person name="Hayashi T."/>
        </authorList>
    </citation>
    <scope>NUCLEOTIDE SEQUENCE</scope>
    <source>
        <strain evidence="3">DSM 19015</strain>
    </source>
</reference>
<feature type="chain" id="PRO_5047168264" evidence="2">
    <location>
        <begin position="32"/>
        <end position="227"/>
    </location>
</feature>
<dbReference type="Proteomes" id="UP001055125">
    <property type="component" value="Unassembled WGS sequence"/>
</dbReference>
<evidence type="ECO:0000313" key="3">
    <source>
        <dbReference type="EMBL" id="GJD95180.1"/>
    </source>
</evidence>
<dbReference type="EMBL" id="BPQP01000033">
    <property type="protein sequence ID" value="GJD95180.1"/>
    <property type="molecule type" value="Genomic_DNA"/>
</dbReference>
<feature type="region of interest" description="Disordered" evidence="1">
    <location>
        <begin position="43"/>
        <end position="89"/>
    </location>
</feature>
<dbReference type="RefSeq" id="WP_238244317.1">
    <property type="nucleotide sequence ID" value="NZ_BPQP01000033.1"/>
</dbReference>
<reference evidence="3" key="1">
    <citation type="journal article" date="2021" name="Front. Microbiol.">
        <title>Comprehensive Comparative Genomics and Phenotyping of Methylobacterium Species.</title>
        <authorList>
            <person name="Alessa O."/>
            <person name="Ogura Y."/>
            <person name="Fujitani Y."/>
            <person name="Takami H."/>
            <person name="Hayashi T."/>
            <person name="Sahin N."/>
            <person name="Tani A."/>
        </authorList>
    </citation>
    <scope>NUCLEOTIDE SEQUENCE</scope>
    <source>
        <strain evidence="3">DSM 19015</strain>
    </source>
</reference>
<protein>
    <submittedName>
        <fullName evidence="3">Uncharacterized protein</fullName>
    </submittedName>
</protein>
<evidence type="ECO:0000256" key="1">
    <source>
        <dbReference type="SAM" id="MobiDB-lite"/>
    </source>
</evidence>
<evidence type="ECO:0000256" key="2">
    <source>
        <dbReference type="SAM" id="SignalP"/>
    </source>
</evidence>
<sequence length="227" mass="24205">MIEILPVRRTTLAAIACLGCLVGTALTTARAAEEPGVGGLFQRLFSPTPPPAQEAAQPPAQVQAPSATAAGSYAQRRSQRAEASRSRPRIRYAALPKAEPLKLRVTDRQTPLDMKAGPVAAFLRDETLQPGDIVVLKGGARVFTGQPGRKHSLRDFEPAQVSSLLDKRTRILLGAMIQPTGARPSEAARSLRARLRAVPTPVAATIAAAPQMESSAMRVVYPANFTR</sequence>
<feature type="signal peptide" evidence="2">
    <location>
        <begin position="1"/>
        <end position="31"/>
    </location>
</feature>
<feature type="compositionally biased region" description="Low complexity" evidence="1">
    <location>
        <begin position="53"/>
        <end position="76"/>
    </location>
</feature>
<proteinExistence type="predicted"/>
<keyword evidence="4" id="KW-1185">Reference proteome</keyword>
<gene>
    <name evidence="3" type="ORF">OCOJLMKI_2390</name>
</gene>
<evidence type="ECO:0000313" key="4">
    <source>
        <dbReference type="Proteomes" id="UP001055125"/>
    </source>
</evidence>
<name>A0ABQ4RWE9_9HYPH</name>
<organism evidence="3 4">
    <name type="scientific">Methylobacterium iners</name>
    <dbReference type="NCBI Taxonomy" id="418707"/>
    <lineage>
        <taxon>Bacteria</taxon>
        <taxon>Pseudomonadati</taxon>
        <taxon>Pseudomonadota</taxon>
        <taxon>Alphaproteobacteria</taxon>
        <taxon>Hyphomicrobiales</taxon>
        <taxon>Methylobacteriaceae</taxon>
        <taxon>Methylobacterium</taxon>
    </lineage>
</organism>